<comment type="caution">
    <text evidence="1">The sequence shown here is derived from an EMBL/GenBank/DDBJ whole genome shotgun (WGS) entry which is preliminary data.</text>
</comment>
<proteinExistence type="predicted"/>
<gene>
    <name evidence="1" type="ORF">CLCR_01726</name>
</gene>
<dbReference type="VEuPathDB" id="FungiDB:CLCR_01726"/>
<keyword evidence="2" id="KW-1185">Reference proteome</keyword>
<evidence type="ECO:0000313" key="2">
    <source>
        <dbReference type="Proteomes" id="UP000094526"/>
    </source>
</evidence>
<evidence type="ECO:0000313" key="1">
    <source>
        <dbReference type="EMBL" id="OCT45854.1"/>
    </source>
</evidence>
<organism evidence="1 2">
    <name type="scientific">Cladophialophora carrionii</name>
    <dbReference type="NCBI Taxonomy" id="86049"/>
    <lineage>
        <taxon>Eukaryota</taxon>
        <taxon>Fungi</taxon>
        <taxon>Dikarya</taxon>
        <taxon>Ascomycota</taxon>
        <taxon>Pezizomycotina</taxon>
        <taxon>Eurotiomycetes</taxon>
        <taxon>Chaetothyriomycetidae</taxon>
        <taxon>Chaetothyriales</taxon>
        <taxon>Herpotrichiellaceae</taxon>
        <taxon>Cladophialophora</taxon>
    </lineage>
</organism>
<sequence>MAVENELVSPSDILVIVLDFTEPEVIQYLHHSLIRAGPIPKVLDEACKDVESVSLLYCGSWKQTYQSAVELKGSPQPPALTFLESKAKYQSEQLEVL</sequence>
<protein>
    <submittedName>
        <fullName evidence="1">Uncharacterized protein</fullName>
    </submittedName>
</protein>
<accession>A0A1C1CBF7</accession>
<dbReference type="AlphaFoldDB" id="A0A1C1CBF7"/>
<dbReference type="EMBL" id="LGRB01000019">
    <property type="protein sequence ID" value="OCT45854.1"/>
    <property type="molecule type" value="Genomic_DNA"/>
</dbReference>
<dbReference type="Proteomes" id="UP000094526">
    <property type="component" value="Unassembled WGS sequence"/>
</dbReference>
<reference evidence="2" key="1">
    <citation type="submission" date="2015-07" db="EMBL/GenBank/DDBJ databases">
        <authorList>
            <person name="Teixeira M.M."/>
            <person name="Souza R.C."/>
            <person name="Almeida L.G."/>
            <person name="Vicente V.A."/>
            <person name="de Hoog S."/>
            <person name="Bocca A.L."/>
            <person name="de Almeida S.R."/>
            <person name="Vasconcelos A.T."/>
            <person name="Felipe M.S."/>
        </authorList>
    </citation>
    <scope>NUCLEOTIDE SEQUENCE [LARGE SCALE GENOMIC DNA]</scope>
    <source>
        <strain evidence="2">KSF</strain>
    </source>
</reference>
<name>A0A1C1CBF7_9EURO</name>